<evidence type="ECO:0000313" key="3">
    <source>
        <dbReference type="Proteomes" id="UP001148482"/>
    </source>
</evidence>
<feature type="transmembrane region" description="Helical" evidence="1">
    <location>
        <begin position="232"/>
        <end position="255"/>
    </location>
</feature>
<sequence>MRQLIIKIAKGHKDEVLKSIEEFEGKNTIYLPQDEQDVFVIYLPNRTVNNFLKRIDEYEEPEISLIPRGVITLYPPASESPGQVADVQPKSSLEIYLGGIQSVGSVKGLIGYSFAAGIIVWIGLYTTTIFLLVAAMLVAPFAGPAMNAALATAAGKMPLLKSSLKRYGMAIGIGILASFLMTVIFPLETLTPLMVEVSHVSKVALLLPLISGFAGAINIVQSERDSLVSGAAVGILVAASLAPPVGLVGAGIYMMNWEIVWSSVFRIILQLLGIHLAATLVFYFFGRVTPGGVRFLKGNKKLTYLTTAIVTLGIGAMMVWQFSQPPFLRKASMNTELTEELDKELNKLDYIEVIGKDVNFTNTMINGNPTVSYNITVLPSDTTLSESVLKKRIINHLKENLRHQEDNIYEVFQVNVAED</sequence>
<accession>A0A9X3CUG8</accession>
<feature type="transmembrane region" description="Helical" evidence="1">
    <location>
        <begin position="199"/>
        <end position="220"/>
    </location>
</feature>
<dbReference type="RefSeq" id="WP_266068063.1">
    <property type="nucleotide sequence ID" value="NZ_JAPJDA010000002.1"/>
</dbReference>
<feature type="transmembrane region" description="Helical" evidence="1">
    <location>
        <begin position="302"/>
        <end position="322"/>
    </location>
</feature>
<feature type="transmembrane region" description="Helical" evidence="1">
    <location>
        <begin position="106"/>
        <end position="124"/>
    </location>
</feature>
<reference evidence="2" key="1">
    <citation type="submission" date="2022-11" db="EMBL/GenBank/DDBJ databases">
        <title>Salinimicrobium profundisediminis sp. nov., isolated from deep-sea sediment of the Mariana Trench.</title>
        <authorList>
            <person name="Fu H."/>
        </authorList>
    </citation>
    <scope>NUCLEOTIDE SEQUENCE</scope>
    <source>
        <strain evidence="2">MT39</strain>
    </source>
</reference>
<keyword evidence="1" id="KW-1133">Transmembrane helix</keyword>
<comment type="caution">
    <text evidence="2">The sequence shown here is derived from an EMBL/GenBank/DDBJ whole genome shotgun (WGS) entry which is preliminary data.</text>
</comment>
<keyword evidence="1" id="KW-0812">Transmembrane</keyword>
<keyword evidence="3" id="KW-1185">Reference proteome</keyword>
<organism evidence="2 3">
    <name type="scientific">Salinimicrobium profundisediminis</name>
    <dbReference type="NCBI Taxonomy" id="2994553"/>
    <lineage>
        <taxon>Bacteria</taxon>
        <taxon>Pseudomonadati</taxon>
        <taxon>Bacteroidota</taxon>
        <taxon>Flavobacteriia</taxon>
        <taxon>Flavobacteriales</taxon>
        <taxon>Flavobacteriaceae</taxon>
        <taxon>Salinimicrobium</taxon>
    </lineage>
</organism>
<dbReference type="AlphaFoldDB" id="A0A9X3CUG8"/>
<dbReference type="PANTHER" id="PTHR20992">
    <property type="entry name" value="AT15442P-RELATED"/>
    <property type="match status" value="1"/>
</dbReference>
<gene>
    <name evidence="2" type="ORF">OQ279_01850</name>
</gene>
<feature type="transmembrane region" description="Helical" evidence="1">
    <location>
        <begin position="130"/>
        <end position="155"/>
    </location>
</feature>
<keyword evidence="1" id="KW-0472">Membrane</keyword>
<dbReference type="InterPro" id="IPR005240">
    <property type="entry name" value="DUF389"/>
</dbReference>
<proteinExistence type="predicted"/>
<dbReference type="EMBL" id="JAPJDA010000002">
    <property type="protein sequence ID" value="MCX2836881.1"/>
    <property type="molecule type" value="Genomic_DNA"/>
</dbReference>
<evidence type="ECO:0000313" key="2">
    <source>
        <dbReference type="EMBL" id="MCX2836881.1"/>
    </source>
</evidence>
<evidence type="ECO:0000256" key="1">
    <source>
        <dbReference type="SAM" id="Phobius"/>
    </source>
</evidence>
<feature type="transmembrane region" description="Helical" evidence="1">
    <location>
        <begin position="167"/>
        <end position="187"/>
    </location>
</feature>
<name>A0A9X3CUG8_9FLAO</name>
<dbReference type="PANTHER" id="PTHR20992:SF9">
    <property type="entry name" value="AT15442P-RELATED"/>
    <property type="match status" value="1"/>
</dbReference>
<feature type="transmembrane region" description="Helical" evidence="1">
    <location>
        <begin position="267"/>
        <end position="286"/>
    </location>
</feature>
<dbReference type="Pfam" id="PF04087">
    <property type="entry name" value="DUF389"/>
    <property type="match status" value="1"/>
</dbReference>
<dbReference type="Proteomes" id="UP001148482">
    <property type="component" value="Unassembled WGS sequence"/>
</dbReference>
<protein>
    <submittedName>
        <fullName evidence="2">DUF389 domain-containing protein</fullName>
    </submittedName>
</protein>